<dbReference type="Proteomes" id="UP001480082">
    <property type="component" value="Unassembled WGS sequence"/>
</dbReference>
<gene>
    <name evidence="1" type="ORF">NKI81_01060</name>
</gene>
<protein>
    <submittedName>
        <fullName evidence="1">Uncharacterized protein</fullName>
    </submittedName>
</protein>
<comment type="caution">
    <text evidence="1">The sequence shown here is derived from an EMBL/GenBank/DDBJ whole genome shotgun (WGS) entry which is preliminary data.</text>
</comment>
<proteinExistence type="predicted"/>
<accession>A0ACC6SSA2</accession>
<evidence type="ECO:0000313" key="1">
    <source>
        <dbReference type="EMBL" id="MER9282555.1"/>
    </source>
</evidence>
<reference evidence="1 2" key="1">
    <citation type="journal article" date="2024" name="Proc. Natl. Acad. Sci. U.S.A.">
        <title>The evolutionary genomics of adaptation to stress in wild rhizobium bacteria.</title>
        <authorList>
            <person name="Kehlet-Delgado H."/>
            <person name="Montoya A.P."/>
            <person name="Jensen K.T."/>
            <person name="Wendlandt C.E."/>
            <person name="Dexheimer C."/>
            <person name="Roberts M."/>
            <person name="Torres Martinez L."/>
            <person name="Friesen M.L."/>
            <person name="Griffitts J.S."/>
            <person name="Porter S.S."/>
        </authorList>
    </citation>
    <scope>NUCLEOTIDE SEQUENCE [LARGE SCALE GENOMIC DNA]</scope>
    <source>
        <strain evidence="1 2">M0468</strain>
    </source>
</reference>
<dbReference type="EMBL" id="JAMYRI010000001">
    <property type="protein sequence ID" value="MER9282555.1"/>
    <property type="molecule type" value="Genomic_DNA"/>
</dbReference>
<keyword evidence="2" id="KW-1185">Reference proteome</keyword>
<name>A0ACC6SSA2_9HYPH</name>
<organism evidence="1 2">
    <name type="scientific">Mesorhizobium australicum</name>
    <dbReference type="NCBI Taxonomy" id="536018"/>
    <lineage>
        <taxon>Bacteria</taxon>
        <taxon>Pseudomonadati</taxon>
        <taxon>Pseudomonadota</taxon>
        <taxon>Alphaproteobacteria</taxon>
        <taxon>Hyphomicrobiales</taxon>
        <taxon>Phyllobacteriaceae</taxon>
        <taxon>Mesorhizobium</taxon>
    </lineage>
</organism>
<sequence>MKPRGPRRHAGIVVPKKAVSKTNHVSVPMIFLSVAAKFFTWLGRSQAPPSNGVASGRLPRDGSAGHLRRARGSYFFASVDVLRLPLGVLTGVGFIGGDAILRRGDL</sequence>
<evidence type="ECO:0000313" key="2">
    <source>
        <dbReference type="Proteomes" id="UP001480082"/>
    </source>
</evidence>